<dbReference type="EMBL" id="BARV01006296">
    <property type="protein sequence ID" value="GAI10866.1"/>
    <property type="molecule type" value="Genomic_DNA"/>
</dbReference>
<dbReference type="Pfam" id="PF13320">
    <property type="entry name" value="GH123_cat"/>
    <property type="match status" value="1"/>
</dbReference>
<evidence type="ECO:0000313" key="2">
    <source>
        <dbReference type="EMBL" id="GAI10866.1"/>
    </source>
</evidence>
<dbReference type="AlphaFoldDB" id="X1LYH0"/>
<name>X1LYH0_9ZZZZ</name>
<dbReference type="InterPro" id="IPR025150">
    <property type="entry name" value="GH123_cat"/>
</dbReference>
<feature type="non-terminal residue" evidence="2">
    <location>
        <position position="1"/>
    </location>
</feature>
<feature type="domain" description="Glycoside hydrolase 123 catalytic" evidence="1">
    <location>
        <begin position="344"/>
        <end position="454"/>
    </location>
</feature>
<sequence length="478" mass="54876">FSDCGYWGGQAIRHTKRHIEAEGKIKWSEDLGRRGNYWKPNYLFEDVEPVVGQDFWELYMKKIFEPKSFKVKVTDGQLNLKWHADKARSSNVACVIIYPDAKKEEGAEFCNDIVRQQREEFTIAAVEQRFPAGGTLEAISREEKDKGYIIFLTDYEQDTYQTTIPQPSQIKRTKTIYAARGEYEPVTFAVRPLKNLGRASVEVSDFRSANAVIGKENFDVRVVRHLSRRGFNQIKYRIIPQMLKKFDTVDLAGGITREFFVIAHIPEDAREGDYTGTIRLRSDGAIDETLNISLTVYPFTLDESEYLFCFFGTVPNIKVAKMLRDFGFNSFSGGYRMELKGFAKDGTPELDLARIDRYVNMLKRAGYTQEGWGYGGFRITHIGYTKDEGFFGKYERETGLSYVELLRNVFDAVEKHAKEQNWLGAVYNLVDETRNIEHAKRQVTQINAINEASAWVKTGGAYSVSYKNGRDPKGEFRP</sequence>
<protein>
    <recommendedName>
        <fullName evidence="1">Glycoside hydrolase 123 catalytic domain-containing protein</fullName>
    </recommendedName>
</protein>
<proteinExistence type="predicted"/>
<comment type="caution">
    <text evidence="2">The sequence shown here is derived from an EMBL/GenBank/DDBJ whole genome shotgun (WGS) entry which is preliminary data.</text>
</comment>
<accession>X1LYH0</accession>
<gene>
    <name evidence="2" type="ORF">S06H3_12890</name>
</gene>
<organism evidence="2">
    <name type="scientific">marine sediment metagenome</name>
    <dbReference type="NCBI Taxonomy" id="412755"/>
    <lineage>
        <taxon>unclassified sequences</taxon>
        <taxon>metagenomes</taxon>
        <taxon>ecological metagenomes</taxon>
    </lineage>
</organism>
<reference evidence="2" key="1">
    <citation type="journal article" date="2014" name="Front. Microbiol.">
        <title>High frequency of phylogenetically diverse reductive dehalogenase-homologous genes in deep subseafloor sedimentary metagenomes.</title>
        <authorList>
            <person name="Kawai M."/>
            <person name="Futagami T."/>
            <person name="Toyoda A."/>
            <person name="Takaki Y."/>
            <person name="Nishi S."/>
            <person name="Hori S."/>
            <person name="Arai W."/>
            <person name="Tsubouchi T."/>
            <person name="Morono Y."/>
            <person name="Uchiyama I."/>
            <person name="Ito T."/>
            <person name="Fujiyama A."/>
            <person name="Inagaki F."/>
            <person name="Takami H."/>
        </authorList>
    </citation>
    <scope>NUCLEOTIDE SEQUENCE</scope>
    <source>
        <strain evidence="2">Expedition CK06-06</strain>
    </source>
</reference>
<feature type="non-terminal residue" evidence="2">
    <location>
        <position position="478"/>
    </location>
</feature>
<evidence type="ECO:0000259" key="1">
    <source>
        <dbReference type="Pfam" id="PF13320"/>
    </source>
</evidence>